<dbReference type="OrthoDB" id="1076208at2759"/>
<dbReference type="PANTHER" id="PTHR33784:SF42">
    <property type="entry name" value="F-BOX DOMAIN-CONTAINING PROTEIN"/>
    <property type="match status" value="1"/>
</dbReference>
<dbReference type="AlphaFoldDB" id="A0A8X7SAJ5"/>
<reference evidence="2 3" key="1">
    <citation type="submission" date="2020-02" db="EMBL/GenBank/DDBJ databases">
        <authorList>
            <person name="Ma Q."/>
            <person name="Huang Y."/>
            <person name="Song X."/>
            <person name="Pei D."/>
        </authorList>
    </citation>
    <scope>NUCLEOTIDE SEQUENCE [LARGE SCALE GENOMIC DNA]</scope>
    <source>
        <strain evidence="2">Sxm20200214</strain>
        <tissue evidence="2">Leaf</tissue>
    </source>
</reference>
<feature type="domain" description="At2g35280-like TPR" evidence="1">
    <location>
        <begin position="40"/>
        <end position="130"/>
    </location>
</feature>
<protein>
    <recommendedName>
        <fullName evidence="1">At2g35280-like TPR domain-containing protein</fullName>
    </recommendedName>
</protein>
<name>A0A8X7SAJ5_BRACI</name>
<evidence type="ECO:0000313" key="2">
    <source>
        <dbReference type="EMBL" id="KAG2302722.1"/>
    </source>
</evidence>
<sequence>MPQTREKSEIERLPTDLQTRIISRVGTQTRRGVPTFTRYHSLMERCLANGNLQAHYICGIHEYFEKNNRDVGLHHIRIAAEGSYDNAVYLYDVIMLSTGHPAIGEEMLDSLQWRVNKARADDCWRRIKRSIHRITVIQLESYITTYLNKRATITCHLDNFRSRCDECFYYKQIAKKKFIA</sequence>
<evidence type="ECO:0000313" key="3">
    <source>
        <dbReference type="Proteomes" id="UP000886595"/>
    </source>
</evidence>
<dbReference type="InterPro" id="IPR040338">
    <property type="entry name" value="At1g67623-like"/>
</dbReference>
<accession>A0A8X7SAJ5</accession>
<dbReference type="PANTHER" id="PTHR33784">
    <property type="entry name" value="OS05G0482100 PROTEIN"/>
    <property type="match status" value="1"/>
</dbReference>
<evidence type="ECO:0000259" key="1">
    <source>
        <dbReference type="Pfam" id="PF23310"/>
    </source>
</evidence>
<dbReference type="InterPro" id="IPR057136">
    <property type="entry name" value="At2g35280_TPR_dom"/>
</dbReference>
<comment type="caution">
    <text evidence="2">The sequence shown here is derived from an EMBL/GenBank/DDBJ whole genome shotgun (WGS) entry which is preliminary data.</text>
</comment>
<gene>
    <name evidence="2" type="ORF">Bca52824_031373</name>
</gene>
<dbReference type="Pfam" id="PF23310">
    <property type="entry name" value="TPR_27"/>
    <property type="match status" value="1"/>
</dbReference>
<dbReference type="EMBL" id="JAAMPC010000007">
    <property type="protein sequence ID" value="KAG2302722.1"/>
    <property type="molecule type" value="Genomic_DNA"/>
</dbReference>
<organism evidence="2 3">
    <name type="scientific">Brassica carinata</name>
    <name type="common">Ethiopian mustard</name>
    <name type="synonym">Abyssinian cabbage</name>
    <dbReference type="NCBI Taxonomy" id="52824"/>
    <lineage>
        <taxon>Eukaryota</taxon>
        <taxon>Viridiplantae</taxon>
        <taxon>Streptophyta</taxon>
        <taxon>Embryophyta</taxon>
        <taxon>Tracheophyta</taxon>
        <taxon>Spermatophyta</taxon>
        <taxon>Magnoliopsida</taxon>
        <taxon>eudicotyledons</taxon>
        <taxon>Gunneridae</taxon>
        <taxon>Pentapetalae</taxon>
        <taxon>rosids</taxon>
        <taxon>malvids</taxon>
        <taxon>Brassicales</taxon>
        <taxon>Brassicaceae</taxon>
        <taxon>Brassiceae</taxon>
        <taxon>Brassica</taxon>
    </lineage>
</organism>
<keyword evidence="3" id="KW-1185">Reference proteome</keyword>
<proteinExistence type="predicted"/>
<dbReference type="Proteomes" id="UP000886595">
    <property type="component" value="Unassembled WGS sequence"/>
</dbReference>